<dbReference type="GO" id="GO:0005886">
    <property type="term" value="C:plasma membrane"/>
    <property type="evidence" value="ECO:0007669"/>
    <property type="project" value="UniProtKB-SubCell"/>
</dbReference>
<dbReference type="GO" id="GO:0098719">
    <property type="term" value="P:sodium ion import across plasma membrane"/>
    <property type="evidence" value="ECO:0007669"/>
    <property type="project" value="TreeGrafter"/>
</dbReference>
<keyword evidence="15" id="KW-1185">Reference proteome</keyword>
<dbReference type="InterPro" id="IPR018422">
    <property type="entry name" value="Cation/H_exchanger_CPA1"/>
</dbReference>
<comment type="subcellular location">
    <subcellularLocation>
        <location evidence="1">Cell membrane</location>
        <topology evidence="1">Multi-pass membrane protein</topology>
    </subcellularLocation>
</comment>
<keyword evidence="3" id="KW-0813">Transport</keyword>
<evidence type="ECO:0000259" key="13">
    <source>
        <dbReference type="Pfam" id="PF00999"/>
    </source>
</evidence>
<evidence type="ECO:0000313" key="14">
    <source>
        <dbReference type="EMBL" id="RCU51518.1"/>
    </source>
</evidence>
<dbReference type="RefSeq" id="WP_114336947.1">
    <property type="nucleotide sequence ID" value="NZ_QPID01000002.1"/>
</dbReference>
<comment type="caution">
    <text evidence="14">The sequence shown here is derived from an EMBL/GenBank/DDBJ whole genome shotgun (WGS) entry which is preliminary data.</text>
</comment>
<feature type="transmembrane region" description="Helical" evidence="12">
    <location>
        <begin position="92"/>
        <end position="114"/>
    </location>
</feature>
<keyword evidence="7 12" id="KW-1133">Transmembrane helix</keyword>
<feature type="transmembrane region" description="Helical" evidence="12">
    <location>
        <begin position="163"/>
        <end position="183"/>
    </location>
</feature>
<dbReference type="GO" id="GO:0051453">
    <property type="term" value="P:regulation of intracellular pH"/>
    <property type="evidence" value="ECO:0007669"/>
    <property type="project" value="TreeGrafter"/>
</dbReference>
<organism evidence="14 15">
    <name type="scientific">Corallincola holothuriorum</name>
    <dbReference type="NCBI Taxonomy" id="2282215"/>
    <lineage>
        <taxon>Bacteria</taxon>
        <taxon>Pseudomonadati</taxon>
        <taxon>Pseudomonadota</taxon>
        <taxon>Gammaproteobacteria</taxon>
        <taxon>Alteromonadales</taxon>
        <taxon>Psychromonadaceae</taxon>
        <taxon>Corallincola</taxon>
    </lineage>
</organism>
<feature type="transmembrane region" description="Helical" evidence="12">
    <location>
        <begin position="126"/>
        <end position="143"/>
    </location>
</feature>
<feature type="transmembrane region" description="Helical" evidence="12">
    <location>
        <begin position="317"/>
        <end position="344"/>
    </location>
</feature>
<dbReference type="Pfam" id="PF00999">
    <property type="entry name" value="Na_H_Exchanger"/>
    <property type="match status" value="1"/>
</dbReference>
<dbReference type="PANTHER" id="PTHR10110">
    <property type="entry name" value="SODIUM/HYDROGEN EXCHANGER"/>
    <property type="match status" value="1"/>
</dbReference>
<evidence type="ECO:0000256" key="1">
    <source>
        <dbReference type="ARBA" id="ARBA00004651"/>
    </source>
</evidence>
<keyword evidence="11" id="KW-0739">Sodium transport</keyword>
<evidence type="ECO:0000256" key="3">
    <source>
        <dbReference type="ARBA" id="ARBA00022448"/>
    </source>
</evidence>
<evidence type="ECO:0000256" key="7">
    <source>
        <dbReference type="ARBA" id="ARBA00022989"/>
    </source>
</evidence>
<feature type="transmembrane region" description="Helical" evidence="12">
    <location>
        <begin position="284"/>
        <end position="305"/>
    </location>
</feature>
<keyword evidence="6 12" id="KW-0812">Transmembrane</keyword>
<feature type="transmembrane region" description="Helical" evidence="12">
    <location>
        <begin position="386"/>
        <end position="407"/>
    </location>
</feature>
<dbReference type="InterPro" id="IPR006153">
    <property type="entry name" value="Cation/H_exchanger_TM"/>
</dbReference>
<dbReference type="GO" id="GO:0015385">
    <property type="term" value="F:sodium:proton antiporter activity"/>
    <property type="evidence" value="ECO:0007669"/>
    <property type="project" value="InterPro"/>
</dbReference>
<feature type="domain" description="Cation/H+ exchanger transmembrane" evidence="13">
    <location>
        <begin position="17"/>
        <end position="409"/>
    </location>
</feature>
<evidence type="ECO:0000256" key="5">
    <source>
        <dbReference type="ARBA" id="ARBA00022475"/>
    </source>
</evidence>
<evidence type="ECO:0000256" key="4">
    <source>
        <dbReference type="ARBA" id="ARBA00022449"/>
    </source>
</evidence>
<dbReference type="OrthoDB" id="9774146at2"/>
<feature type="transmembrane region" description="Helical" evidence="12">
    <location>
        <begin position="243"/>
        <end position="263"/>
    </location>
</feature>
<feature type="transmembrane region" description="Helical" evidence="12">
    <location>
        <begin position="63"/>
        <end position="86"/>
    </location>
</feature>
<reference evidence="14 15" key="1">
    <citation type="submission" date="2018-07" db="EMBL/GenBank/DDBJ databases">
        <title>Corallincola holothuriorum sp. nov., a new facultative anaerobe isolated from sea cucumber Apostichopus japonicus.</title>
        <authorList>
            <person name="Xia H."/>
        </authorList>
    </citation>
    <scope>NUCLEOTIDE SEQUENCE [LARGE SCALE GENOMIC DNA]</scope>
    <source>
        <strain evidence="14 15">C4</strain>
    </source>
</reference>
<dbReference type="Proteomes" id="UP000252558">
    <property type="component" value="Unassembled WGS sequence"/>
</dbReference>
<evidence type="ECO:0000313" key="15">
    <source>
        <dbReference type="Proteomes" id="UP000252558"/>
    </source>
</evidence>
<evidence type="ECO:0000256" key="11">
    <source>
        <dbReference type="ARBA" id="ARBA00023201"/>
    </source>
</evidence>
<dbReference type="AlphaFoldDB" id="A0A368NM84"/>
<evidence type="ECO:0000256" key="9">
    <source>
        <dbReference type="ARBA" id="ARBA00023065"/>
    </source>
</evidence>
<gene>
    <name evidence="14" type="ORF">DU002_03340</name>
</gene>
<keyword evidence="5" id="KW-1003">Cell membrane</keyword>
<feature type="transmembrane region" description="Helical" evidence="12">
    <location>
        <begin position="195"/>
        <end position="217"/>
    </location>
</feature>
<evidence type="ECO:0000256" key="2">
    <source>
        <dbReference type="ARBA" id="ARBA00007367"/>
    </source>
</evidence>
<comment type="similarity">
    <text evidence="2">Belongs to the monovalent cation:proton antiporter 1 (CPA1) transporter (TC 2.A.36) family.</text>
</comment>
<name>A0A368NM84_9GAMM</name>
<sequence length="416" mass="45031">MAIEQMIIALIMLLAASLFSEPVAQWLRLPHTLLLVFIGFIGSELVLLAGYDTGLRADTFQHLVVFVFLPILIFEAAFAINAQALIRLLLPIMSLAIIGVLLTTAVIGAALYYAIGHPQGFPWSSALLAGVLLAATDPVAVVTQLKSLGAPERLAIMLEGESLFNDATAIVLFSVLLLIASGGSQMNASDALLEFLRVFLGGAAIGAVIGLVGVWIMHKLVSFPQRAQLTLLLAYGSFSAAEMWLHVSGVMAVLICGLLVGNLSQRQTEGASFRTQQPSLHERLHQLWGLLGYLANGLLFLLMGITITLNMFTERYLAMMIGIFAILLARGLSIPFSLAIARLIRGPKITLQEQRIMHWGGLRGAITLVLALSLPTSIEGWWTIQSIAYGVVIFTLLVQAPSMPWLLRKSGLNRKK</sequence>
<keyword evidence="4" id="KW-0050">Antiport</keyword>
<keyword evidence="8" id="KW-0915">Sodium</keyword>
<feature type="transmembrane region" description="Helical" evidence="12">
    <location>
        <begin position="356"/>
        <end position="374"/>
    </location>
</feature>
<keyword evidence="10 12" id="KW-0472">Membrane</keyword>
<dbReference type="EMBL" id="QPID01000002">
    <property type="protein sequence ID" value="RCU51518.1"/>
    <property type="molecule type" value="Genomic_DNA"/>
</dbReference>
<accession>A0A368NM84</accession>
<dbReference type="PANTHER" id="PTHR10110:SF195">
    <property type="entry name" value="NA(+)_H(+) ANTIPORTER NHAS2"/>
    <property type="match status" value="1"/>
</dbReference>
<evidence type="ECO:0000256" key="12">
    <source>
        <dbReference type="SAM" id="Phobius"/>
    </source>
</evidence>
<keyword evidence="9" id="KW-0406">Ion transport</keyword>
<dbReference type="GO" id="GO:0015386">
    <property type="term" value="F:potassium:proton antiporter activity"/>
    <property type="evidence" value="ECO:0007669"/>
    <property type="project" value="TreeGrafter"/>
</dbReference>
<evidence type="ECO:0000256" key="6">
    <source>
        <dbReference type="ARBA" id="ARBA00022692"/>
    </source>
</evidence>
<evidence type="ECO:0000256" key="8">
    <source>
        <dbReference type="ARBA" id="ARBA00023053"/>
    </source>
</evidence>
<evidence type="ECO:0000256" key="10">
    <source>
        <dbReference type="ARBA" id="ARBA00023136"/>
    </source>
</evidence>
<dbReference type="Gene3D" id="6.10.140.1330">
    <property type="match status" value="1"/>
</dbReference>
<proteinExistence type="inferred from homology"/>
<protein>
    <submittedName>
        <fullName evidence="14">Sodium:proton antiporter</fullName>
    </submittedName>
</protein>
<feature type="transmembrane region" description="Helical" evidence="12">
    <location>
        <begin position="30"/>
        <end position="51"/>
    </location>
</feature>